<keyword evidence="2" id="KW-1185">Reference proteome</keyword>
<reference evidence="1 2" key="1">
    <citation type="submission" date="2016-10" db="EMBL/GenBank/DDBJ databases">
        <authorList>
            <person name="de Groot N.N."/>
        </authorList>
    </citation>
    <scope>NUCLEOTIDE SEQUENCE [LARGE SCALE GENOMIC DNA]</scope>
    <source>
        <strain evidence="1 2">CGMCC 1.10836</strain>
    </source>
</reference>
<proteinExistence type="predicted"/>
<accession>A0A1H8EVG2</accession>
<name>A0A1H8EVG2_9RHOB</name>
<protein>
    <submittedName>
        <fullName evidence="1">Uncharacterized protein</fullName>
    </submittedName>
</protein>
<sequence length="315" mass="36188">MWSCALGGLAFTIRAKPDCGPMTGDRMRYKNLAAFIEAGRDILAKGPIAIVMAEDQVEIESTVLHHLNIGFRAVILLANREIALSQTVEDQVHRVDYETHVPEAIQTAVNQVIEAAVGTWMYYGFNAEYLFHPFCETRNVRDLLAFQTEERRDALLSYVIDLYADDLIAHPLAVSLDTAMLDRSGYYALGRPDPANHNHPRERQLDFFGGLRWRFEEHIPAARRKIDRIALFRAKPGLKLRADYTFSDEEYNTYACPWHHNITTSVVSFRTAKALKSNPGSRYDIHDFKWHNSTKFQWHSQQLMDLGLMEPGQWF</sequence>
<dbReference type="STRING" id="1077947.SAMN05216227_1009126"/>
<evidence type="ECO:0000313" key="2">
    <source>
        <dbReference type="Proteomes" id="UP000183002"/>
    </source>
</evidence>
<dbReference type="Proteomes" id="UP000183002">
    <property type="component" value="Unassembled WGS sequence"/>
</dbReference>
<evidence type="ECO:0000313" key="1">
    <source>
        <dbReference type="EMBL" id="SEN23463.1"/>
    </source>
</evidence>
<gene>
    <name evidence="1" type="ORF">SAMN05216227_1009126</name>
</gene>
<organism evidence="1 2">
    <name type="scientific">Pseudorhodobacter antarcticus</name>
    <dbReference type="NCBI Taxonomy" id="1077947"/>
    <lineage>
        <taxon>Bacteria</taxon>
        <taxon>Pseudomonadati</taxon>
        <taxon>Pseudomonadota</taxon>
        <taxon>Alphaproteobacteria</taxon>
        <taxon>Rhodobacterales</taxon>
        <taxon>Paracoccaceae</taxon>
        <taxon>Pseudorhodobacter</taxon>
    </lineage>
</organism>
<dbReference type="EMBL" id="FOCO01000009">
    <property type="protein sequence ID" value="SEN23463.1"/>
    <property type="molecule type" value="Genomic_DNA"/>
</dbReference>
<dbReference type="AlphaFoldDB" id="A0A1H8EVG2"/>